<sequence length="1620" mass="183182">MKTLKYKRIIIGILIITLVASFGIVPMELEAADGSLIWRKLDTMDTNFTIINNKAGDNEILLELDLVATGSYALFYHLEDGRQTEIRFQQAYEKVDVKYFVREDLGATNVTQDLVSSSYLQMDYNLTVPDWRFDGAKLVGASGGLEFSIPRSASSQYPGVAFEVDNKRVYIKWDFQLGKAFVLIRNYNNGFIMPVSYEKPNGSTENIKVLKGLEGFTVTPTHLRENEAGTANIEIKPITQPTDTGNKPGNRPGLDIKFKQPKELEVGTWTYDYDLTNLSDISAILELDDIGSESYLDFNFRLKDFGDPDNSNPVYELDADDAAANVDVGYDYDPLTHEYRVRLVKDNSDLFDDGKTIQWSELEASRIYNVNIGFQVDLDAVGFETYGFTGYRPINGFGYTFMAYELKRANAKEAYLDIVPYDIGSQGDVEYIILYSKVIKPELDPNGDLWLKNYHSTSGDNDQIFIPVPFQSTSSQDAYQVFVNFAGVQIRSQVLNYKAIEDQNVPPTTPAIRTIENLIVVPPLDETDNPTKVEMDLVWDAPTNKTVKELDEIFQDGGSLYYELSVNEVPTNSTDNPYQVIKVFEVIKDGTLYKLKQHDDVPGTLPIPSEQLNYDFGYNSTDERLRLDKIVLYENGSWINTLDTLIDEEAVIPYEVSDSGTPYDFEFPGVNYLRIKAITVKDDVVSESQMSIPASLSLSMITYDVPVVDTLTYDPLYGNVEDRSTGVTLKWHTVDVANYENNMLSPINKGIESVDYKIYISEVLDQVLPLNEDDLDYTLLNMTNEGLTVIDDDAISELRNGEVVYFVRSTPNGINTDLSVDVQGLDANKTYYVRVVTQLEITDDETRVSEPSSVLSATVPQTPIPPGDEEIFPLAPEGFTVDYADEGLLNAGLTWYIPNAMVFDDDMNGFEVLAIEDRALPENLSSKAISITDILEGTTLSDDVVEGWRIYKHEGTTYLKKYNRQTGLWEDKDLALLVIENNRFYLIDDANAPNKVNYYYIRSTKMEGESITNTSPWVPGTLTTAPVKGPINLIIDYESGYTYEPKTELVVRFDAPISDLDQIGTDYRIEVFVKGEDDVDYSMIKYPSILLGDTTGGPVGYTRLHYKVTELKPGKTYSIKVRIEDRTKPEEILPDGSRVYPKSPYSEIVVSRTEFDQEDYDKENKYYEYIDYYLRKAEALKQLIYFKMIDTSRETAVKYRENYGEGIIKRTMNGELTLYSDNKATNTYYLPSNSLESINGYNVTIKIQSKNQVVGIRPRTIGVNITKEVGEMVEEIRRYNSTYKDYYLRIKIHTDTFTGKINNITPSSELVQVELALVGSLQLEEEIDRLMVSSLDSIIAGNKAELILDIENELKKGINDTQLIGIVDQRVKMVEEDYIDRASDLYFDNISANVTTISQPTKAIYMALAPIKSPANNEMYTRENNAWKKVNSAYFNNRHYVDTVKLNPYILLPSSNTSVDLVLLYAQDGIDVINYYNLSSIFTANDFQSPTKTIQKYQWISALARLLGAPEGQDTADYLRTRGINATTLNNYQPLRNDQALGLYIDTYAYRHKINLSRVAITNYNIITDIGEADVALRQKLIIGANLGIIKPVNGRISPSQSINMKDTMKLLITLHKGLN</sequence>
<gene>
    <name evidence="1" type="ORF">PATL70BA_2000</name>
</gene>
<name>A0A3P7P2Z4_9FIRM</name>
<evidence type="ECO:0000313" key="2">
    <source>
        <dbReference type="Proteomes" id="UP000279029"/>
    </source>
</evidence>
<proteinExistence type="predicted"/>
<dbReference type="OrthoDB" id="1713720at2"/>
<evidence type="ECO:0000313" key="1">
    <source>
        <dbReference type="EMBL" id="VDN47880.1"/>
    </source>
</evidence>
<reference evidence="1 2" key="1">
    <citation type="submission" date="2018-09" db="EMBL/GenBank/DDBJ databases">
        <authorList>
            <person name="Postec A."/>
        </authorList>
    </citation>
    <scope>NUCLEOTIDE SEQUENCE [LARGE SCALE GENOMIC DNA]</scope>
    <source>
        <strain evidence="1">70B-A</strain>
    </source>
</reference>
<dbReference type="InterPro" id="IPR036116">
    <property type="entry name" value="FN3_sf"/>
</dbReference>
<accession>A0A3P7P2Z4</accession>
<evidence type="ECO:0008006" key="3">
    <source>
        <dbReference type="Google" id="ProtNLM"/>
    </source>
</evidence>
<dbReference type="EMBL" id="LR130778">
    <property type="protein sequence ID" value="VDN47880.1"/>
    <property type="molecule type" value="Genomic_DNA"/>
</dbReference>
<protein>
    <recommendedName>
        <fullName evidence="3">Fibronectin type-III domain-containing protein</fullName>
    </recommendedName>
</protein>
<dbReference type="RefSeq" id="WP_125137119.1">
    <property type="nucleotide sequence ID" value="NZ_LR130778.1"/>
</dbReference>
<keyword evidence="2" id="KW-1185">Reference proteome</keyword>
<dbReference type="SUPFAM" id="SSF49265">
    <property type="entry name" value="Fibronectin type III"/>
    <property type="match status" value="1"/>
</dbReference>
<organism evidence="1 2">
    <name type="scientific">Petrocella atlantisensis</name>
    <dbReference type="NCBI Taxonomy" id="2173034"/>
    <lineage>
        <taxon>Bacteria</taxon>
        <taxon>Bacillati</taxon>
        <taxon>Bacillota</taxon>
        <taxon>Clostridia</taxon>
        <taxon>Lachnospirales</taxon>
        <taxon>Vallitaleaceae</taxon>
        <taxon>Petrocella</taxon>
    </lineage>
</organism>
<dbReference type="Proteomes" id="UP000279029">
    <property type="component" value="Chromosome"/>
</dbReference>
<dbReference type="KEGG" id="cbar:PATL70BA_2000"/>